<sequence>MYLKRKPMALAISAILSATTSLHALAQNVDGTPANPDSKETTTVVVTGSHISTNRSMMTGIGAVTVIDKDAIERSGATSVETLLQRMSSSAGFAGNQTNAYWAENGYGTTQVNLRGLGANRTLVLINGRRVVSGGTGANSSVDLNMIPVAMIQRMEVLKDGASAIYGADAVAGVVNLITRKDFNGLELQTRYGQTSRSDSREKAANVAWGISGERGYLMTALDYSQSGTVNMASRAPCGLGEANGKLECVGSSSTIGGRAVLADGTRVNFNQTPGGNGNFYERYNGAKHNFNSNPYLNAVNPIKRISFSNFGNLAINDELRLFTEVLYTNRQSEQLATPGALGVYRPINIAANHPTNPTGQSLLLQRRRLLEAGPRIFSQEVNTARLVLGLEGRLGEHWDWNAAVNYGRNTGVGATSNVANLDRVDQTLNTSVCSKAAGAAIPCGDYLGYGDLTPQVLSYIMGPIRDHGGNEQKSASANLHGKLWQMPAGTVGFATGVEIRKDKGWLDPDQLTVLGISNTNQQTPIAGEYDAKEVFAEAGIPLLANHWLAQSLDFNTAVRYSKYQMFGSNTSYKVGLDWQVAPSFKLRTNYSTAFRIPNIPELYGGNAEGNLTTTDPCSGWSALPASSVLSQNCRAAGVPAGYTQLGNTILTTTGGNSRLQPEKAKTLTAGVVWTPQFARDLVLTLDYFRYRIENSISTVDGSTKLRACYESVGLSHPFCSSAHQTRNRQTGEVDFLSAQPSNAANESMSGIDLGALYTMRVGSTRVTFNGEATYLRNFDVTPFPGGEVLSYAGKITGGRGSFTKWRSFDTLTVVNGVWSGSYSLQYTGKARDINASPGDIGDHAPAVTYHNAQLKYALNKNTSVSFGIDNLWDKKPPFIQSWTDANTDTMTYDLLGRRWYAKLIYRM</sequence>
<dbReference type="InterPro" id="IPR000531">
    <property type="entry name" value="Beta-barrel_TonB"/>
</dbReference>
<evidence type="ECO:0000259" key="14">
    <source>
        <dbReference type="Pfam" id="PF07715"/>
    </source>
</evidence>
<dbReference type="PROSITE" id="PS52016">
    <property type="entry name" value="TONB_DEPENDENT_REC_3"/>
    <property type="match status" value="1"/>
</dbReference>
<gene>
    <name evidence="15" type="ORF">SAMN05192549_11919</name>
</gene>
<keyword evidence="8 15" id="KW-0675">Receptor</keyword>
<evidence type="ECO:0000313" key="16">
    <source>
        <dbReference type="Proteomes" id="UP000184339"/>
    </source>
</evidence>
<dbReference type="OrthoDB" id="8530571at2"/>
<comment type="subcellular location">
    <subcellularLocation>
        <location evidence="1 10">Cell outer membrane</location>
        <topology evidence="1 10">Multi-pass membrane protein</topology>
    </subcellularLocation>
</comment>
<comment type="similarity">
    <text evidence="2 10 11">Belongs to the TonB-dependent receptor family.</text>
</comment>
<dbReference type="InterPro" id="IPR036942">
    <property type="entry name" value="Beta-barrel_TonB_sf"/>
</dbReference>
<evidence type="ECO:0000256" key="12">
    <source>
        <dbReference type="SAM" id="SignalP"/>
    </source>
</evidence>
<dbReference type="InterPro" id="IPR039426">
    <property type="entry name" value="TonB-dep_rcpt-like"/>
</dbReference>
<evidence type="ECO:0000256" key="7">
    <source>
        <dbReference type="ARBA" id="ARBA00023136"/>
    </source>
</evidence>
<protein>
    <submittedName>
        <fullName evidence="15">TonB-dependent Receptor Plug Domain</fullName>
    </submittedName>
</protein>
<dbReference type="PANTHER" id="PTHR47234">
    <property type="match status" value="1"/>
</dbReference>
<keyword evidence="5 10" id="KW-0812">Transmembrane</keyword>
<dbReference type="InterPro" id="IPR037066">
    <property type="entry name" value="Plug_dom_sf"/>
</dbReference>
<evidence type="ECO:0000256" key="2">
    <source>
        <dbReference type="ARBA" id="ARBA00009810"/>
    </source>
</evidence>
<dbReference type="Gene3D" id="2.40.170.20">
    <property type="entry name" value="TonB-dependent receptor, beta-barrel domain"/>
    <property type="match status" value="1"/>
</dbReference>
<evidence type="ECO:0000313" key="15">
    <source>
        <dbReference type="EMBL" id="SHN43877.1"/>
    </source>
</evidence>
<evidence type="ECO:0000256" key="5">
    <source>
        <dbReference type="ARBA" id="ARBA00022692"/>
    </source>
</evidence>
<name>A0A1M7RC60_9BURK</name>
<keyword evidence="9 10" id="KW-0998">Cell outer membrane</keyword>
<organism evidence="15 16">
    <name type="scientific">Duganella sacchari</name>
    <dbReference type="NCBI Taxonomy" id="551987"/>
    <lineage>
        <taxon>Bacteria</taxon>
        <taxon>Pseudomonadati</taxon>
        <taxon>Pseudomonadota</taxon>
        <taxon>Betaproteobacteria</taxon>
        <taxon>Burkholderiales</taxon>
        <taxon>Oxalobacteraceae</taxon>
        <taxon>Telluria group</taxon>
        <taxon>Duganella</taxon>
    </lineage>
</organism>
<evidence type="ECO:0000256" key="11">
    <source>
        <dbReference type="RuleBase" id="RU003357"/>
    </source>
</evidence>
<keyword evidence="6 11" id="KW-0798">TonB box</keyword>
<keyword evidence="4 10" id="KW-1134">Transmembrane beta strand</keyword>
<dbReference type="STRING" id="551987.SAMN05192549_11919"/>
<dbReference type="AlphaFoldDB" id="A0A1M7RC60"/>
<dbReference type="Pfam" id="PF07715">
    <property type="entry name" value="Plug"/>
    <property type="match status" value="1"/>
</dbReference>
<dbReference type="Pfam" id="PF00593">
    <property type="entry name" value="TonB_dep_Rec_b-barrel"/>
    <property type="match status" value="1"/>
</dbReference>
<dbReference type="Proteomes" id="UP000184339">
    <property type="component" value="Unassembled WGS sequence"/>
</dbReference>
<evidence type="ECO:0000256" key="3">
    <source>
        <dbReference type="ARBA" id="ARBA00022448"/>
    </source>
</evidence>
<dbReference type="PANTHER" id="PTHR47234:SF2">
    <property type="entry name" value="TONB-DEPENDENT RECEPTOR"/>
    <property type="match status" value="1"/>
</dbReference>
<keyword evidence="7 10" id="KW-0472">Membrane</keyword>
<keyword evidence="3 10" id="KW-0813">Transport</keyword>
<keyword evidence="16" id="KW-1185">Reference proteome</keyword>
<evidence type="ECO:0000256" key="4">
    <source>
        <dbReference type="ARBA" id="ARBA00022452"/>
    </source>
</evidence>
<feature type="domain" description="TonB-dependent receptor plug" evidence="14">
    <location>
        <begin position="62"/>
        <end position="174"/>
    </location>
</feature>
<feature type="chain" id="PRO_5013337269" evidence="12">
    <location>
        <begin position="27"/>
        <end position="908"/>
    </location>
</feature>
<keyword evidence="12" id="KW-0732">Signal</keyword>
<evidence type="ECO:0000256" key="10">
    <source>
        <dbReference type="PROSITE-ProRule" id="PRU01360"/>
    </source>
</evidence>
<dbReference type="InterPro" id="IPR012910">
    <property type="entry name" value="Plug_dom"/>
</dbReference>
<feature type="signal peptide" evidence="12">
    <location>
        <begin position="1"/>
        <end position="26"/>
    </location>
</feature>
<evidence type="ECO:0000256" key="6">
    <source>
        <dbReference type="ARBA" id="ARBA00023077"/>
    </source>
</evidence>
<accession>A0A1M7RC60</accession>
<reference evidence="16" key="1">
    <citation type="submission" date="2016-11" db="EMBL/GenBank/DDBJ databases">
        <authorList>
            <person name="Varghese N."/>
            <person name="Submissions S."/>
        </authorList>
    </citation>
    <scope>NUCLEOTIDE SEQUENCE [LARGE SCALE GENOMIC DNA]</scope>
    <source>
        <strain evidence="16">Sac-22</strain>
    </source>
</reference>
<proteinExistence type="inferred from homology"/>
<evidence type="ECO:0000256" key="1">
    <source>
        <dbReference type="ARBA" id="ARBA00004571"/>
    </source>
</evidence>
<evidence type="ECO:0000256" key="8">
    <source>
        <dbReference type="ARBA" id="ARBA00023170"/>
    </source>
</evidence>
<feature type="domain" description="TonB-dependent receptor-like beta-barrel" evidence="13">
    <location>
        <begin position="376"/>
        <end position="872"/>
    </location>
</feature>
<evidence type="ECO:0000256" key="9">
    <source>
        <dbReference type="ARBA" id="ARBA00023237"/>
    </source>
</evidence>
<dbReference type="Gene3D" id="2.170.130.10">
    <property type="entry name" value="TonB-dependent receptor, plug domain"/>
    <property type="match status" value="1"/>
</dbReference>
<dbReference type="SUPFAM" id="SSF56935">
    <property type="entry name" value="Porins"/>
    <property type="match status" value="1"/>
</dbReference>
<dbReference type="EMBL" id="FRCX01000019">
    <property type="protein sequence ID" value="SHN43877.1"/>
    <property type="molecule type" value="Genomic_DNA"/>
</dbReference>
<dbReference type="GO" id="GO:0009279">
    <property type="term" value="C:cell outer membrane"/>
    <property type="evidence" value="ECO:0007669"/>
    <property type="project" value="UniProtKB-SubCell"/>
</dbReference>
<evidence type="ECO:0000259" key="13">
    <source>
        <dbReference type="Pfam" id="PF00593"/>
    </source>
</evidence>